<evidence type="ECO:0000313" key="5">
    <source>
        <dbReference type="EMBL" id="MBP1934594.1"/>
    </source>
</evidence>
<dbReference type="InterPro" id="IPR050188">
    <property type="entry name" value="RluA_PseudoU_synthase"/>
</dbReference>
<gene>
    <name evidence="5" type="ORF">J2Z37_004614</name>
</gene>
<dbReference type="CDD" id="cd02869">
    <property type="entry name" value="PseudoU_synth_RluA_like"/>
    <property type="match status" value="1"/>
</dbReference>
<evidence type="ECO:0000256" key="3">
    <source>
        <dbReference type="RuleBase" id="RU362028"/>
    </source>
</evidence>
<comment type="catalytic activity">
    <reaction evidence="1 3">
        <text>a uridine in RNA = a pseudouridine in RNA</text>
        <dbReference type="Rhea" id="RHEA:48348"/>
        <dbReference type="Rhea" id="RHEA-COMP:12068"/>
        <dbReference type="Rhea" id="RHEA-COMP:12069"/>
        <dbReference type="ChEBI" id="CHEBI:65314"/>
        <dbReference type="ChEBI" id="CHEBI:65315"/>
    </reaction>
</comment>
<dbReference type="PANTHER" id="PTHR21600">
    <property type="entry name" value="MITOCHONDRIAL RNA PSEUDOURIDINE SYNTHASE"/>
    <property type="match status" value="1"/>
</dbReference>
<dbReference type="PANTHER" id="PTHR21600:SF71">
    <property type="entry name" value="PSEUDOURIDINE SYNTHASE"/>
    <property type="match status" value="1"/>
</dbReference>
<dbReference type="InterPro" id="IPR006224">
    <property type="entry name" value="PsdUridine_synth_RluA-like_CS"/>
</dbReference>
<dbReference type="Proteomes" id="UP001519343">
    <property type="component" value="Unassembled WGS sequence"/>
</dbReference>
<dbReference type="Pfam" id="PF00849">
    <property type="entry name" value="PseudoU_synth_2"/>
    <property type="match status" value="1"/>
</dbReference>
<dbReference type="InterPro" id="IPR020103">
    <property type="entry name" value="PsdUridine_synth_cat_dom_sf"/>
</dbReference>
<reference evidence="5 6" key="1">
    <citation type="submission" date="2021-03" db="EMBL/GenBank/DDBJ databases">
        <title>Genomic Encyclopedia of Type Strains, Phase IV (KMG-IV): sequencing the most valuable type-strain genomes for metagenomic binning, comparative biology and taxonomic classification.</title>
        <authorList>
            <person name="Goeker M."/>
        </authorList>
    </citation>
    <scope>NUCLEOTIDE SEQUENCE [LARGE SCALE GENOMIC DNA]</scope>
    <source>
        <strain evidence="5 6">DSM 24738</strain>
    </source>
</reference>
<evidence type="ECO:0000313" key="6">
    <source>
        <dbReference type="Proteomes" id="UP001519343"/>
    </source>
</evidence>
<evidence type="ECO:0000256" key="2">
    <source>
        <dbReference type="ARBA" id="ARBA00010876"/>
    </source>
</evidence>
<evidence type="ECO:0000259" key="4">
    <source>
        <dbReference type="Pfam" id="PF00849"/>
    </source>
</evidence>
<keyword evidence="3 5" id="KW-0413">Isomerase</keyword>
<dbReference type="EC" id="5.4.99.-" evidence="3"/>
<dbReference type="InterPro" id="IPR006145">
    <property type="entry name" value="PsdUridine_synth_RsuA/RluA"/>
</dbReference>
<comment type="function">
    <text evidence="3">Responsible for synthesis of pseudouridine from uracil.</text>
</comment>
<comment type="caution">
    <text evidence="5">The sequence shown here is derived from an EMBL/GenBank/DDBJ whole genome shotgun (WGS) entry which is preliminary data.</text>
</comment>
<proteinExistence type="inferred from homology"/>
<name>A0ABS4GWE2_9BACL</name>
<sequence length="309" mass="35227">MIAERKGEWLEIGIPQDWEGLTVEDLLKVKWNAPKGLVHQLRMEKGVRLNGDALSWKQPLQAGERIWIHLFTEEDFDVKPEPIDFAIVYEDDHLLIANKPSGIDTHPSEKGKGGTLANGVAFHWNMNGVQTKVRHIHRLDRDTSGGIIFAKHALAGAIMDGLLRERLIGRTYFAFVQGRLKQKIGTIRQPIGRDRHHPTRRRVSERGDQAVTDYKVLGYDRAEDISLLEVNLRTGRTHQIRVHMSYLGHPLVSDSLYGGNPHQVIHRQALHAGRIQLPHPITGESLEFEIPWPSDMMRLRQLIILGEQK</sequence>
<dbReference type="SUPFAM" id="SSF55120">
    <property type="entry name" value="Pseudouridine synthase"/>
    <property type="match status" value="1"/>
</dbReference>
<evidence type="ECO:0000256" key="1">
    <source>
        <dbReference type="ARBA" id="ARBA00000073"/>
    </source>
</evidence>
<dbReference type="EMBL" id="JAGGKT010000023">
    <property type="protein sequence ID" value="MBP1934594.1"/>
    <property type="molecule type" value="Genomic_DNA"/>
</dbReference>
<dbReference type="RefSeq" id="WP_209812583.1">
    <property type="nucleotide sequence ID" value="NZ_JAGGKT010000023.1"/>
</dbReference>
<organism evidence="5 6">
    <name type="scientific">Ammoniphilus resinae</name>
    <dbReference type="NCBI Taxonomy" id="861532"/>
    <lineage>
        <taxon>Bacteria</taxon>
        <taxon>Bacillati</taxon>
        <taxon>Bacillota</taxon>
        <taxon>Bacilli</taxon>
        <taxon>Bacillales</taxon>
        <taxon>Paenibacillaceae</taxon>
        <taxon>Aneurinibacillus group</taxon>
        <taxon>Ammoniphilus</taxon>
    </lineage>
</organism>
<keyword evidence="6" id="KW-1185">Reference proteome</keyword>
<dbReference type="GO" id="GO:0160140">
    <property type="term" value="F:23S rRNA pseudouridine(1911/1915/1917) synthase activity"/>
    <property type="evidence" value="ECO:0007669"/>
    <property type="project" value="UniProtKB-EC"/>
</dbReference>
<dbReference type="NCBIfam" id="TIGR00005">
    <property type="entry name" value="rluA_subfam"/>
    <property type="match status" value="1"/>
</dbReference>
<protein>
    <recommendedName>
        <fullName evidence="3">Pseudouridine synthase</fullName>
        <ecNumber evidence="3">5.4.99.-</ecNumber>
    </recommendedName>
</protein>
<feature type="domain" description="Pseudouridine synthase RsuA/RluA-like" evidence="4">
    <location>
        <begin position="93"/>
        <end position="245"/>
    </location>
</feature>
<accession>A0ABS4GWE2</accession>
<dbReference type="InterPro" id="IPR006225">
    <property type="entry name" value="PsdUridine_synth_RluC/D"/>
</dbReference>
<dbReference type="PROSITE" id="PS01129">
    <property type="entry name" value="PSI_RLU"/>
    <property type="match status" value="1"/>
</dbReference>
<comment type="similarity">
    <text evidence="2 3">Belongs to the pseudouridine synthase RluA family.</text>
</comment>
<dbReference type="Gene3D" id="3.30.2350.10">
    <property type="entry name" value="Pseudouridine synthase"/>
    <property type="match status" value="1"/>
</dbReference>